<proteinExistence type="predicted"/>
<sequence length="242" mass="26193">MRLTLITLTRNLASHRHAEVSTSPTPSGSNRVSPPTVESRISNSLAPKITRPTSSPCPATTTTSSKSSTTTDRSFSNTQFFNGSDCAPPRHNLSFSPPFRLNNSDTHLRVYVGCGISSFRVWKQICHGVIAVPDDVEIEGCDYSFIAPIWAPDVDKVVDDYLQILKAGFFLDWDTSMCVDGCVQSGGRCSFNVSTNNAVCLCKDRVHFLECFGDSSGTSLAGTSLVRKSVIGISLCLSLCSH</sequence>
<name>A0AAV9DC85_ACOCL</name>
<evidence type="ECO:0000256" key="2">
    <source>
        <dbReference type="SAM" id="MobiDB-lite"/>
    </source>
</evidence>
<evidence type="ECO:0000256" key="1">
    <source>
        <dbReference type="ARBA" id="ARBA00023180"/>
    </source>
</evidence>
<keyword evidence="1" id="KW-0325">Glycoprotein</keyword>
<feature type="domain" description="Wall-associated receptor kinase C-terminal" evidence="3">
    <location>
        <begin position="139"/>
        <end position="205"/>
    </location>
</feature>
<accession>A0AAV9DC85</accession>
<keyword evidence="5" id="KW-1185">Reference proteome</keyword>
<evidence type="ECO:0000259" key="3">
    <source>
        <dbReference type="Pfam" id="PF14380"/>
    </source>
</evidence>
<gene>
    <name evidence="4" type="ORF">QJS10_CPB14g00380</name>
</gene>
<reference evidence="4" key="2">
    <citation type="submission" date="2023-06" db="EMBL/GenBank/DDBJ databases">
        <authorList>
            <person name="Ma L."/>
            <person name="Liu K.-W."/>
            <person name="Li Z."/>
            <person name="Hsiao Y.-Y."/>
            <person name="Qi Y."/>
            <person name="Fu T."/>
            <person name="Tang G."/>
            <person name="Zhang D."/>
            <person name="Sun W.-H."/>
            <person name="Liu D.-K."/>
            <person name="Li Y."/>
            <person name="Chen G.-Z."/>
            <person name="Liu X.-D."/>
            <person name="Liao X.-Y."/>
            <person name="Jiang Y.-T."/>
            <person name="Yu X."/>
            <person name="Hao Y."/>
            <person name="Huang J."/>
            <person name="Zhao X.-W."/>
            <person name="Ke S."/>
            <person name="Chen Y.-Y."/>
            <person name="Wu W.-L."/>
            <person name="Hsu J.-L."/>
            <person name="Lin Y.-F."/>
            <person name="Huang M.-D."/>
            <person name="Li C.-Y."/>
            <person name="Huang L."/>
            <person name="Wang Z.-W."/>
            <person name="Zhao X."/>
            <person name="Zhong W.-Y."/>
            <person name="Peng D.-H."/>
            <person name="Ahmad S."/>
            <person name="Lan S."/>
            <person name="Zhang J.-S."/>
            <person name="Tsai W.-C."/>
            <person name="Van De Peer Y."/>
            <person name="Liu Z.-J."/>
        </authorList>
    </citation>
    <scope>NUCLEOTIDE SEQUENCE</scope>
    <source>
        <strain evidence="4">CP</strain>
        <tissue evidence="4">Leaves</tissue>
    </source>
</reference>
<evidence type="ECO:0000313" key="5">
    <source>
        <dbReference type="Proteomes" id="UP001180020"/>
    </source>
</evidence>
<organism evidence="4 5">
    <name type="scientific">Acorus calamus</name>
    <name type="common">Sweet flag</name>
    <dbReference type="NCBI Taxonomy" id="4465"/>
    <lineage>
        <taxon>Eukaryota</taxon>
        <taxon>Viridiplantae</taxon>
        <taxon>Streptophyta</taxon>
        <taxon>Embryophyta</taxon>
        <taxon>Tracheophyta</taxon>
        <taxon>Spermatophyta</taxon>
        <taxon>Magnoliopsida</taxon>
        <taxon>Liliopsida</taxon>
        <taxon>Acoraceae</taxon>
        <taxon>Acorus</taxon>
    </lineage>
</organism>
<dbReference type="EMBL" id="JAUJYO010000014">
    <property type="protein sequence ID" value="KAK1298855.1"/>
    <property type="molecule type" value="Genomic_DNA"/>
</dbReference>
<feature type="compositionally biased region" description="Polar residues" evidence="2">
    <location>
        <begin position="20"/>
        <end position="33"/>
    </location>
</feature>
<dbReference type="Pfam" id="PF14380">
    <property type="entry name" value="WAK_assoc"/>
    <property type="match status" value="1"/>
</dbReference>
<dbReference type="InterPro" id="IPR032872">
    <property type="entry name" value="WAK_assoc_C"/>
</dbReference>
<protein>
    <recommendedName>
        <fullName evidence="3">Wall-associated receptor kinase C-terminal domain-containing protein</fullName>
    </recommendedName>
</protein>
<feature type="compositionally biased region" description="Low complexity" evidence="2">
    <location>
        <begin position="52"/>
        <end position="74"/>
    </location>
</feature>
<reference evidence="4" key="1">
    <citation type="journal article" date="2023" name="Nat. Commun.">
        <title>Diploid and tetraploid genomes of Acorus and the evolution of monocots.</title>
        <authorList>
            <person name="Ma L."/>
            <person name="Liu K.W."/>
            <person name="Li Z."/>
            <person name="Hsiao Y.Y."/>
            <person name="Qi Y."/>
            <person name="Fu T."/>
            <person name="Tang G.D."/>
            <person name="Zhang D."/>
            <person name="Sun W.H."/>
            <person name="Liu D.K."/>
            <person name="Li Y."/>
            <person name="Chen G.Z."/>
            <person name="Liu X.D."/>
            <person name="Liao X.Y."/>
            <person name="Jiang Y.T."/>
            <person name="Yu X."/>
            <person name="Hao Y."/>
            <person name="Huang J."/>
            <person name="Zhao X.W."/>
            <person name="Ke S."/>
            <person name="Chen Y.Y."/>
            <person name="Wu W.L."/>
            <person name="Hsu J.L."/>
            <person name="Lin Y.F."/>
            <person name="Huang M.D."/>
            <person name="Li C.Y."/>
            <person name="Huang L."/>
            <person name="Wang Z.W."/>
            <person name="Zhao X."/>
            <person name="Zhong W.Y."/>
            <person name="Peng D.H."/>
            <person name="Ahmad S."/>
            <person name="Lan S."/>
            <person name="Zhang J.S."/>
            <person name="Tsai W.C."/>
            <person name="Van de Peer Y."/>
            <person name="Liu Z.J."/>
        </authorList>
    </citation>
    <scope>NUCLEOTIDE SEQUENCE</scope>
    <source>
        <strain evidence="4">CP</strain>
    </source>
</reference>
<comment type="caution">
    <text evidence="4">The sequence shown here is derived from an EMBL/GenBank/DDBJ whole genome shotgun (WGS) entry which is preliminary data.</text>
</comment>
<evidence type="ECO:0000313" key="4">
    <source>
        <dbReference type="EMBL" id="KAK1298855.1"/>
    </source>
</evidence>
<feature type="region of interest" description="Disordered" evidence="2">
    <location>
        <begin position="14"/>
        <end position="74"/>
    </location>
</feature>
<dbReference type="Proteomes" id="UP001180020">
    <property type="component" value="Unassembled WGS sequence"/>
</dbReference>
<dbReference type="AlphaFoldDB" id="A0AAV9DC85"/>